<feature type="domain" description="PIN" evidence="2">
    <location>
        <begin position="865"/>
        <end position="1002"/>
    </location>
</feature>
<dbReference type="RefSeq" id="WP_137059419.1">
    <property type="nucleotide sequence ID" value="NZ_SZOD01001121.1"/>
</dbReference>
<evidence type="ECO:0000313" key="3">
    <source>
        <dbReference type="EMBL" id="TKI79376.1"/>
    </source>
</evidence>
<dbReference type="Proteomes" id="UP000305524">
    <property type="component" value="Unassembled WGS sequence"/>
</dbReference>
<dbReference type="EMBL" id="SZOD01001121">
    <property type="protein sequence ID" value="TKI79376.1"/>
    <property type="molecule type" value="Genomic_DNA"/>
</dbReference>
<sequence length="1157" mass="133543">MKIIEKVKSLFKKETTQSIDAHYIVNSEVFQAGRDVIINEKIPADVVVILEKLNEHLMNQDDKETAATSQVCDIYAKLMERTLQEIRNCIDRGKVHDAKEMIEQLIQTDGFNIIDTSWRIQIYYLQGIVLLEENEFEQLESILEYINELQQDSKYRFELIYRIACSKNDEKMFEQAIQGFREINTTTEEIENKSNRFLIIQEKYDAVISNLTDFDEVKEVYADNAEILYILGIAYFNLREYSLSRKYLVQSNDINSFEYKEYLLILSEAIPILTQKGIVALMTLEEKTILTKNLNDLLKLQDFFEPRDITLKAEFWVHIFSIKTLINPSEAISDMEELPESLRQVDNMKYILGEAYALVGRTELAVEIFEEIYKLLPSSEMLLKIVGICYEEKKYSKVLEILSDIDYKEYKDDESISYILRFYFISYYKIKDYDSVSKKLEELEREFPDCAPLFESIAIYFYESNKIDKAKEYIGKAKSCIEKTNDFTRVFLAKTCKKIGMLDDAIEVLEPFKEYTKEGLETFIEILLETETEENLNRAEDLLNGILETGCREPKILEMKAKIAVQNADLTEAIKWFTELFEMVPNAGTAYNLIATKTQSRDFTNIDEYISCLAKTEEPSKLMMGAQGLDAINKSEQAKNLAYKALYLMGNEIEEFIYGQYLSLHFQKMPKKSDQQEVIEFDKIKKDVVVELVDPEGNTRFICMNSVNDFIKEEGHFAIGCEQYSSETNLNNRLLNLKIGDQAELEGIAYSVKSIVDKHTHAFRYCLHRYTTSFPNSGFVKVVPIGEEDPFRELMPILIQQKERTEFLLQQYNSVEGVGIPSTMLCDDHGNYNEVIKGLLSMENQMFYSGKVDALDTNNGRVILSFSSIVFLKHIGFLERVLKEKENIYTTEKTLNKITEIFTGVCELGENTKGTMSIDAEGGLRYIATDDEYKEKNVEFWRGIVIALENIGIIKTNDNQHGEIKKSLRAIMADFEFDPICIEAYEEDILICDDLSIRKLIQVTNQQLKTTNSVGVLEEICSSEELLDIILDLAKQQYVYVCSKKTLLKIVDYLLRKPLIIGPGTDCDKFIGIIRNMFVNQSLFVDYLPMLRDVIYEVFQRTTGVEGYSLLEQIIKEIKLSVDRLGMPSGVTLKYLMVPASFDVTKAQFIINVYGNN</sequence>
<gene>
    <name evidence="3" type="ORF">FC701_31850</name>
</gene>
<name>A0A4U2ZVN5_BACMY</name>
<dbReference type="SUPFAM" id="SSF48452">
    <property type="entry name" value="TPR-like"/>
    <property type="match status" value="2"/>
</dbReference>
<evidence type="ECO:0000256" key="1">
    <source>
        <dbReference type="PROSITE-ProRule" id="PRU00339"/>
    </source>
</evidence>
<dbReference type="Gene3D" id="1.25.40.10">
    <property type="entry name" value="Tetratricopeptide repeat domain"/>
    <property type="match status" value="2"/>
</dbReference>
<organism evidence="3 4">
    <name type="scientific">Bacillus mycoides</name>
    <dbReference type="NCBI Taxonomy" id="1405"/>
    <lineage>
        <taxon>Bacteria</taxon>
        <taxon>Bacillati</taxon>
        <taxon>Bacillota</taxon>
        <taxon>Bacilli</taxon>
        <taxon>Bacillales</taxon>
        <taxon>Bacillaceae</taxon>
        <taxon>Bacillus</taxon>
        <taxon>Bacillus cereus group</taxon>
    </lineage>
</organism>
<protein>
    <recommendedName>
        <fullName evidence="2">PIN domain-containing protein</fullName>
    </recommendedName>
</protein>
<dbReference type="AlphaFoldDB" id="A0A4U2ZVN5"/>
<accession>A0A4U2ZVN5</accession>
<reference evidence="3 4" key="1">
    <citation type="journal article" date="2019" name="Environ. Microbiol.">
        <title>An active ?-lactamase is a part of an orchestrated cell wall stress resistance network of Bacillus subtilis and related rhizosphere species.</title>
        <authorList>
            <person name="Bucher T."/>
            <person name="Keren-Paz A."/>
            <person name="Hausser J."/>
            <person name="Olender T."/>
            <person name="Cytryn E."/>
            <person name="Kolodkin-Gal I."/>
        </authorList>
    </citation>
    <scope>NUCLEOTIDE SEQUENCE [LARGE SCALE GENOMIC DNA]</scope>
    <source>
        <strain evidence="3 4">I186</strain>
    </source>
</reference>
<dbReference type="PROSITE" id="PS50005">
    <property type="entry name" value="TPR"/>
    <property type="match status" value="1"/>
</dbReference>
<keyword evidence="1" id="KW-0802">TPR repeat</keyword>
<dbReference type="SMART" id="SM00028">
    <property type="entry name" value="TPR"/>
    <property type="match status" value="4"/>
</dbReference>
<evidence type="ECO:0000313" key="4">
    <source>
        <dbReference type="Proteomes" id="UP000305524"/>
    </source>
</evidence>
<dbReference type="InterPro" id="IPR048987">
    <property type="entry name" value="PIN-TPR-GreABC"/>
</dbReference>
<feature type="repeat" description="TPR" evidence="1">
    <location>
        <begin position="346"/>
        <end position="379"/>
    </location>
</feature>
<proteinExistence type="predicted"/>
<dbReference type="InterPro" id="IPR019734">
    <property type="entry name" value="TPR_rpt"/>
</dbReference>
<comment type="caution">
    <text evidence="3">The sequence shown here is derived from an EMBL/GenBank/DDBJ whole genome shotgun (WGS) entry which is preliminary data.</text>
</comment>
<dbReference type="InterPro" id="IPR011990">
    <property type="entry name" value="TPR-like_helical_dom_sf"/>
</dbReference>
<dbReference type="Pfam" id="PF20698">
    <property type="entry name" value="PIN-TPR-GreABC"/>
    <property type="match status" value="1"/>
</dbReference>
<evidence type="ECO:0000259" key="2">
    <source>
        <dbReference type="Pfam" id="PF20698"/>
    </source>
</evidence>